<dbReference type="eggNOG" id="KOG1204">
    <property type="taxonomic scope" value="Eukaryota"/>
</dbReference>
<dbReference type="Pfam" id="PF00106">
    <property type="entry name" value="adh_short"/>
    <property type="match status" value="1"/>
</dbReference>
<dbReference type="PhylomeDB" id="D6WWG1"/>
<dbReference type="STRING" id="7070.D6WWG1"/>
<name>D6WWG1_TRICA</name>
<dbReference type="InterPro" id="IPR036291">
    <property type="entry name" value="NAD(P)-bd_dom_sf"/>
</dbReference>
<dbReference type="OrthoDB" id="153074at2759"/>
<gene>
    <name evidence="9" type="primary">AUGUSTUS-3.0.2_06384</name>
    <name evidence="9" type="ORF">TcasGA2_TC006384</name>
</gene>
<dbReference type="KEGG" id="tca:662832"/>
<dbReference type="EMBL" id="KQ971361">
    <property type="protein sequence ID" value="EFA08713.1"/>
    <property type="molecule type" value="Genomic_DNA"/>
</dbReference>
<evidence type="ECO:0000256" key="8">
    <source>
        <dbReference type="ARBA" id="ARBA00023002"/>
    </source>
</evidence>
<organism evidence="9 10">
    <name type="scientific">Tribolium castaneum</name>
    <name type="common">Red flour beetle</name>
    <dbReference type="NCBI Taxonomy" id="7070"/>
    <lineage>
        <taxon>Eukaryota</taxon>
        <taxon>Metazoa</taxon>
        <taxon>Ecdysozoa</taxon>
        <taxon>Arthropoda</taxon>
        <taxon>Hexapoda</taxon>
        <taxon>Insecta</taxon>
        <taxon>Pterygota</taxon>
        <taxon>Neoptera</taxon>
        <taxon>Endopterygota</taxon>
        <taxon>Coleoptera</taxon>
        <taxon>Polyphaga</taxon>
        <taxon>Cucujiformia</taxon>
        <taxon>Tenebrionidae</taxon>
        <taxon>Tenebrionidae incertae sedis</taxon>
        <taxon>Tribolium</taxon>
    </lineage>
</organism>
<evidence type="ECO:0000256" key="2">
    <source>
        <dbReference type="ARBA" id="ARBA00010483"/>
    </source>
</evidence>
<dbReference type="Proteomes" id="UP000007266">
    <property type="component" value="Linkage group 8"/>
</dbReference>
<protein>
    <recommendedName>
        <fullName evidence="5">Sepiapterin reductase</fullName>
        <ecNumber evidence="4">1.1.1.153</ecNumber>
    </recommendedName>
</protein>
<evidence type="ECO:0000256" key="5">
    <source>
        <dbReference type="ARBA" id="ARBA00019170"/>
    </source>
</evidence>
<evidence type="ECO:0000256" key="3">
    <source>
        <dbReference type="ARBA" id="ARBA00011738"/>
    </source>
</evidence>
<dbReference type="NCBIfam" id="TIGR01500">
    <property type="entry name" value="sepiapter_red"/>
    <property type="match status" value="1"/>
</dbReference>
<evidence type="ECO:0000313" key="10">
    <source>
        <dbReference type="Proteomes" id="UP000007266"/>
    </source>
</evidence>
<accession>D6WWG1</accession>
<comment type="similarity">
    <text evidence="2">Belongs to the sepiapterin reductase family.</text>
</comment>
<dbReference type="GO" id="GO:0005737">
    <property type="term" value="C:cytoplasm"/>
    <property type="evidence" value="ECO:0007669"/>
    <property type="project" value="UniProtKB-SubCell"/>
</dbReference>
<dbReference type="GO" id="GO:0006729">
    <property type="term" value="P:tetrahydrobiopterin biosynthetic process"/>
    <property type="evidence" value="ECO:0000318"/>
    <property type="project" value="GO_Central"/>
</dbReference>
<dbReference type="AlphaFoldDB" id="D6WWG1"/>
<reference evidence="9 10" key="2">
    <citation type="journal article" date="2010" name="Nucleic Acids Res.">
        <title>BeetleBase in 2010: revisions to provide comprehensive genomic information for Tribolium castaneum.</title>
        <authorList>
            <person name="Kim H.S."/>
            <person name="Murphy T."/>
            <person name="Xia J."/>
            <person name="Caragea D."/>
            <person name="Park Y."/>
            <person name="Beeman R.W."/>
            <person name="Lorenzen M.D."/>
            <person name="Butcher S."/>
            <person name="Manak J.R."/>
            <person name="Brown S.J."/>
        </authorList>
    </citation>
    <scope>GENOME REANNOTATION</scope>
    <source>
        <strain evidence="9 10">Georgia GA2</strain>
    </source>
</reference>
<evidence type="ECO:0000256" key="7">
    <source>
        <dbReference type="ARBA" id="ARBA00022857"/>
    </source>
</evidence>
<evidence type="ECO:0000256" key="1">
    <source>
        <dbReference type="ARBA" id="ARBA00004496"/>
    </source>
</evidence>
<dbReference type="Gene3D" id="3.40.50.720">
    <property type="entry name" value="NAD(P)-binding Rossmann-like Domain"/>
    <property type="match status" value="1"/>
</dbReference>
<dbReference type="OMA" id="FKGWTLY"/>
<keyword evidence="8" id="KW-0560">Oxidoreductase</keyword>
<dbReference type="EC" id="1.1.1.153" evidence="4"/>
<comment type="subcellular location">
    <subcellularLocation>
        <location evidence="1">Cytoplasm</location>
    </subcellularLocation>
</comment>
<evidence type="ECO:0000256" key="6">
    <source>
        <dbReference type="ARBA" id="ARBA00022490"/>
    </source>
</evidence>
<dbReference type="InterPro" id="IPR006393">
    <property type="entry name" value="Sepiapterin_red"/>
</dbReference>
<evidence type="ECO:0000313" key="9">
    <source>
        <dbReference type="EMBL" id="EFA08713.1"/>
    </source>
</evidence>
<dbReference type="PANTHER" id="PTHR44085">
    <property type="entry name" value="SEPIAPTERIN REDUCTASE"/>
    <property type="match status" value="1"/>
</dbReference>
<dbReference type="GO" id="GO:0004757">
    <property type="term" value="F:sepiapterin reductase (NADP+) activity"/>
    <property type="evidence" value="ECO:0000318"/>
    <property type="project" value="GO_Central"/>
</dbReference>
<sequence>MTSIDFARKALVVVTGASRGIGRTIALEIARNLNQNSILILLARSSNDLEQTKNLILEVDKSLNVITESVDLSSADVPTYEKIIDKATASVDTTGIEFGIIFHNAGTTGEIKRTTDLTDVKIWREYYDLNLFQVTALNSVFVRRIRPIAPQLVVVNITSLCGRTPFKNLAMYGSAKAARELFFKVLALEEENIIVLNYSPGPVDTSMFDSIITNAQSEEVQESFKKVKESTILTCEQTVGRLIALLEKGDFKSGDTIDYYDRL</sequence>
<dbReference type="SUPFAM" id="SSF51735">
    <property type="entry name" value="NAD(P)-binding Rossmann-fold domains"/>
    <property type="match status" value="1"/>
</dbReference>
<proteinExistence type="inferred from homology"/>
<reference evidence="9 10" key="1">
    <citation type="journal article" date="2008" name="Nature">
        <title>The genome of the model beetle and pest Tribolium castaneum.</title>
        <authorList>
            <consortium name="Tribolium Genome Sequencing Consortium"/>
            <person name="Richards S."/>
            <person name="Gibbs R.A."/>
            <person name="Weinstock G.M."/>
            <person name="Brown S.J."/>
            <person name="Denell R."/>
            <person name="Beeman R.W."/>
            <person name="Gibbs R."/>
            <person name="Beeman R.W."/>
            <person name="Brown S.J."/>
            <person name="Bucher G."/>
            <person name="Friedrich M."/>
            <person name="Grimmelikhuijzen C.J."/>
            <person name="Klingler M."/>
            <person name="Lorenzen M."/>
            <person name="Richards S."/>
            <person name="Roth S."/>
            <person name="Schroder R."/>
            <person name="Tautz D."/>
            <person name="Zdobnov E.M."/>
            <person name="Muzny D."/>
            <person name="Gibbs R.A."/>
            <person name="Weinstock G.M."/>
            <person name="Attaway T."/>
            <person name="Bell S."/>
            <person name="Buhay C.J."/>
            <person name="Chandrabose M.N."/>
            <person name="Chavez D."/>
            <person name="Clerk-Blankenburg K.P."/>
            <person name="Cree A."/>
            <person name="Dao M."/>
            <person name="Davis C."/>
            <person name="Chacko J."/>
            <person name="Dinh H."/>
            <person name="Dugan-Rocha S."/>
            <person name="Fowler G."/>
            <person name="Garner T.T."/>
            <person name="Garnes J."/>
            <person name="Gnirke A."/>
            <person name="Hawes A."/>
            <person name="Hernandez J."/>
            <person name="Hines S."/>
            <person name="Holder M."/>
            <person name="Hume J."/>
            <person name="Jhangiani S.N."/>
            <person name="Joshi V."/>
            <person name="Khan Z.M."/>
            <person name="Jackson L."/>
            <person name="Kovar C."/>
            <person name="Kowis A."/>
            <person name="Lee S."/>
            <person name="Lewis L.R."/>
            <person name="Margolis J."/>
            <person name="Morgan M."/>
            <person name="Nazareth L.V."/>
            <person name="Nguyen N."/>
            <person name="Okwuonu G."/>
            <person name="Parker D."/>
            <person name="Richards S."/>
            <person name="Ruiz S.J."/>
            <person name="Santibanez J."/>
            <person name="Savard J."/>
            <person name="Scherer S.E."/>
            <person name="Schneider B."/>
            <person name="Sodergren E."/>
            <person name="Tautz D."/>
            <person name="Vattahil S."/>
            <person name="Villasana D."/>
            <person name="White C.S."/>
            <person name="Wright R."/>
            <person name="Park Y."/>
            <person name="Beeman R.W."/>
            <person name="Lord J."/>
            <person name="Oppert B."/>
            <person name="Lorenzen M."/>
            <person name="Brown S."/>
            <person name="Wang L."/>
            <person name="Savard J."/>
            <person name="Tautz D."/>
            <person name="Richards S."/>
            <person name="Weinstock G."/>
            <person name="Gibbs R.A."/>
            <person name="Liu Y."/>
            <person name="Worley K."/>
            <person name="Weinstock G."/>
            <person name="Elsik C.G."/>
            <person name="Reese J.T."/>
            <person name="Elhaik E."/>
            <person name="Landan G."/>
            <person name="Graur D."/>
            <person name="Arensburger P."/>
            <person name="Atkinson P."/>
            <person name="Beeman R.W."/>
            <person name="Beidler J."/>
            <person name="Brown S.J."/>
            <person name="Demuth J.P."/>
            <person name="Drury D.W."/>
            <person name="Du Y.Z."/>
            <person name="Fujiwara H."/>
            <person name="Lorenzen M."/>
            <person name="Maselli V."/>
            <person name="Osanai M."/>
            <person name="Park Y."/>
            <person name="Robertson H.M."/>
            <person name="Tu Z."/>
            <person name="Wang J.J."/>
            <person name="Wang S."/>
            <person name="Richards S."/>
            <person name="Song H."/>
            <person name="Zhang L."/>
            <person name="Sodergren E."/>
            <person name="Werner D."/>
            <person name="Stanke M."/>
            <person name="Morgenstern B."/>
            <person name="Solovyev V."/>
            <person name="Kosarev P."/>
            <person name="Brown G."/>
            <person name="Chen H.C."/>
            <person name="Ermolaeva O."/>
            <person name="Hlavina W."/>
            <person name="Kapustin Y."/>
            <person name="Kiryutin B."/>
            <person name="Kitts P."/>
            <person name="Maglott D."/>
            <person name="Pruitt K."/>
            <person name="Sapojnikov V."/>
            <person name="Souvorov A."/>
            <person name="Mackey A.J."/>
            <person name="Waterhouse R.M."/>
            <person name="Wyder S."/>
            <person name="Zdobnov E.M."/>
            <person name="Zdobnov E.M."/>
            <person name="Wyder S."/>
            <person name="Kriventseva E.V."/>
            <person name="Kadowaki T."/>
            <person name="Bork P."/>
            <person name="Aranda M."/>
            <person name="Bao R."/>
            <person name="Beermann A."/>
            <person name="Berns N."/>
            <person name="Bolognesi R."/>
            <person name="Bonneton F."/>
            <person name="Bopp D."/>
            <person name="Brown S.J."/>
            <person name="Bucher G."/>
            <person name="Butts T."/>
            <person name="Chaumot A."/>
            <person name="Denell R.E."/>
            <person name="Ferrier D.E."/>
            <person name="Friedrich M."/>
            <person name="Gordon C.M."/>
            <person name="Jindra M."/>
            <person name="Klingler M."/>
            <person name="Lan Q."/>
            <person name="Lattorff H.M."/>
            <person name="Laudet V."/>
            <person name="von Levetsow C."/>
            <person name="Liu Z."/>
            <person name="Lutz R."/>
            <person name="Lynch J.A."/>
            <person name="da Fonseca R.N."/>
            <person name="Posnien N."/>
            <person name="Reuter R."/>
            <person name="Roth S."/>
            <person name="Savard J."/>
            <person name="Schinko J.B."/>
            <person name="Schmitt C."/>
            <person name="Schoppmeier M."/>
            <person name="Schroder R."/>
            <person name="Shippy T.D."/>
            <person name="Simonnet F."/>
            <person name="Marques-Souza H."/>
            <person name="Tautz D."/>
            <person name="Tomoyasu Y."/>
            <person name="Trauner J."/>
            <person name="Van der Zee M."/>
            <person name="Vervoort M."/>
            <person name="Wittkopp N."/>
            <person name="Wimmer E.A."/>
            <person name="Yang X."/>
            <person name="Jones A.K."/>
            <person name="Sattelle D.B."/>
            <person name="Ebert P.R."/>
            <person name="Nelson D."/>
            <person name="Scott J.G."/>
            <person name="Beeman R.W."/>
            <person name="Muthukrishnan S."/>
            <person name="Kramer K.J."/>
            <person name="Arakane Y."/>
            <person name="Beeman R.W."/>
            <person name="Zhu Q."/>
            <person name="Hogenkamp D."/>
            <person name="Dixit R."/>
            <person name="Oppert B."/>
            <person name="Jiang H."/>
            <person name="Zou Z."/>
            <person name="Marshall J."/>
            <person name="Elpidina E."/>
            <person name="Vinokurov K."/>
            <person name="Oppert C."/>
            <person name="Zou Z."/>
            <person name="Evans J."/>
            <person name="Lu Z."/>
            <person name="Zhao P."/>
            <person name="Sumathipala N."/>
            <person name="Altincicek B."/>
            <person name="Vilcinskas A."/>
            <person name="Williams M."/>
            <person name="Hultmark D."/>
            <person name="Hetru C."/>
            <person name="Jiang H."/>
            <person name="Grimmelikhuijzen C.J."/>
            <person name="Hauser F."/>
            <person name="Cazzamali G."/>
            <person name="Williamson M."/>
            <person name="Park Y."/>
            <person name="Li B."/>
            <person name="Tanaka Y."/>
            <person name="Predel R."/>
            <person name="Neupert S."/>
            <person name="Schachtner J."/>
            <person name="Verleyen P."/>
            <person name="Raible F."/>
            <person name="Bork P."/>
            <person name="Friedrich M."/>
            <person name="Walden K.K."/>
            <person name="Robertson H.M."/>
            <person name="Angeli S."/>
            <person name="Foret S."/>
            <person name="Bucher G."/>
            <person name="Schuetz S."/>
            <person name="Maleszka R."/>
            <person name="Wimmer E.A."/>
            <person name="Beeman R.W."/>
            <person name="Lorenzen M."/>
            <person name="Tomoyasu Y."/>
            <person name="Miller S.C."/>
            <person name="Grossmann D."/>
            <person name="Bucher G."/>
        </authorList>
    </citation>
    <scope>NUCLEOTIDE SEQUENCE [LARGE SCALE GENOMIC DNA]</scope>
    <source>
        <strain evidence="9 10">Georgia GA2</strain>
    </source>
</reference>
<dbReference type="InterPro" id="IPR002347">
    <property type="entry name" value="SDR_fam"/>
</dbReference>
<keyword evidence="10" id="KW-1185">Reference proteome</keyword>
<keyword evidence="6" id="KW-0963">Cytoplasm</keyword>
<dbReference type="FunCoup" id="D6WWG1">
    <property type="interactions" value="132"/>
</dbReference>
<dbReference type="PANTHER" id="PTHR44085:SF2">
    <property type="entry name" value="SEPIAPTERIN REDUCTASE"/>
    <property type="match status" value="1"/>
</dbReference>
<dbReference type="PRINTS" id="PR00081">
    <property type="entry name" value="GDHRDH"/>
</dbReference>
<keyword evidence="7" id="KW-0521">NADP</keyword>
<dbReference type="InterPro" id="IPR051721">
    <property type="entry name" value="Biopterin_syn/organic_redct"/>
</dbReference>
<dbReference type="InParanoid" id="D6WWG1"/>
<dbReference type="FunFam" id="3.40.50.720:FF:000259">
    <property type="entry name" value="Sepiapterin reductase"/>
    <property type="match status" value="1"/>
</dbReference>
<comment type="subunit">
    <text evidence="3">Homodimer.</text>
</comment>
<dbReference type="HOGENOM" id="CLU_010194_2_11_1"/>
<evidence type="ECO:0000256" key="4">
    <source>
        <dbReference type="ARBA" id="ARBA00013075"/>
    </source>
</evidence>